<feature type="signal peptide" evidence="1">
    <location>
        <begin position="1"/>
        <end position="19"/>
    </location>
</feature>
<dbReference type="EMBL" id="CAAHFH010000001">
    <property type="protein sequence ID" value="VGO18535.1"/>
    <property type="molecule type" value="Genomic_DNA"/>
</dbReference>
<evidence type="ECO:0000313" key="4">
    <source>
        <dbReference type="Proteomes" id="UP000346198"/>
    </source>
</evidence>
<proteinExistence type="predicted"/>
<gene>
    <name evidence="3" type="primary">cgiA_8</name>
    <name evidence="3" type="ORF">SCARR_00588</name>
</gene>
<dbReference type="SUPFAM" id="SSF51126">
    <property type="entry name" value="Pectin lyase-like"/>
    <property type="match status" value="1"/>
</dbReference>
<accession>A0A6C2UEF3</accession>
<keyword evidence="4" id="KW-1185">Reference proteome</keyword>
<evidence type="ECO:0000313" key="3">
    <source>
        <dbReference type="EMBL" id="VGO18535.1"/>
    </source>
</evidence>
<protein>
    <submittedName>
        <fullName evidence="3">Iota-carrageenase</fullName>
    </submittedName>
</protein>
<dbReference type="Proteomes" id="UP000346198">
    <property type="component" value="Unassembled WGS sequence"/>
</dbReference>
<dbReference type="InterPro" id="IPR024535">
    <property type="entry name" value="RHGA/B-epi-like_pectate_lyase"/>
</dbReference>
<dbReference type="InterPro" id="IPR011050">
    <property type="entry name" value="Pectin_lyase_fold/virulence"/>
</dbReference>
<feature type="domain" description="Rhamnogalacturonase A/B/Epimerase-like pectate lyase" evidence="2">
    <location>
        <begin position="43"/>
        <end position="95"/>
    </location>
</feature>
<keyword evidence="1" id="KW-0732">Signal</keyword>
<dbReference type="InterPro" id="IPR012334">
    <property type="entry name" value="Pectin_lyas_fold"/>
</dbReference>
<organism evidence="3 4">
    <name type="scientific">Pontiella sulfatireligans</name>
    <dbReference type="NCBI Taxonomy" id="2750658"/>
    <lineage>
        <taxon>Bacteria</taxon>
        <taxon>Pseudomonadati</taxon>
        <taxon>Kiritimatiellota</taxon>
        <taxon>Kiritimatiellia</taxon>
        <taxon>Kiritimatiellales</taxon>
        <taxon>Pontiellaceae</taxon>
        <taxon>Pontiella</taxon>
    </lineage>
</organism>
<evidence type="ECO:0000256" key="1">
    <source>
        <dbReference type="SAM" id="SignalP"/>
    </source>
</evidence>
<dbReference type="AlphaFoldDB" id="A0A6C2UEF3"/>
<name>A0A6C2UEF3_9BACT</name>
<reference evidence="3 4" key="1">
    <citation type="submission" date="2019-04" db="EMBL/GenBank/DDBJ databases">
        <authorList>
            <person name="Van Vliet M D."/>
        </authorList>
    </citation>
    <scope>NUCLEOTIDE SEQUENCE [LARGE SCALE GENOMIC DNA]</scope>
    <source>
        <strain evidence="3 4">F21</strain>
    </source>
</reference>
<feature type="chain" id="PRO_5025390377" evidence="1">
    <location>
        <begin position="20"/>
        <end position="134"/>
    </location>
</feature>
<dbReference type="RefSeq" id="WP_136060008.1">
    <property type="nucleotide sequence ID" value="NZ_CAAHFH010000001.1"/>
</dbReference>
<dbReference type="Gene3D" id="2.160.20.10">
    <property type="entry name" value="Single-stranded right-handed beta-helix, Pectin lyase-like"/>
    <property type="match status" value="1"/>
</dbReference>
<evidence type="ECO:0000259" key="2">
    <source>
        <dbReference type="Pfam" id="PF12708"/>
    </source>
</evidence>
<dbReference type="Pfam" id="PF12708">
    <property type="entry name" value="Pect-lyase_RHGA_epim"/>
    <property type="match status" value="1"/>
</dbReference>
<sequence length="134" mass="14457">MKWIFLTALIMGLRISSFAVEPAESDFYTETIHLVDQTVDLATDYGANGSDTNDDSVAIQAAIDDMTTNANGGVVHIPSGTFYFDGVRMKSNVHLEVDAGAILVPAGNDDERTGYIHSGRSNYNEISFDLDGCS</sequence>